<feature type="region of interest" description="Disordered" evidence="1">
    <location>
        <begin position="56"/>
        <end position="78"/>
    </location>
</feature>
<feature type="compositionally biased region" description="Basic and acidic residues" evidence="1">
    <location>
        <begin position="139"/>
        <end position="155"/>
    </location>
</feature>
<dbReference type="KEGG" id="amuc:Pan181_13370"/>
<protein>
    <submittedName>
        <fullName evidence="2">Uncharacterized protein</fullName>
    </submittedName>
</protein>
<proteinExistence type="predicted"/>
<dbReference type="AlphaFoldDB" id="A0A518AK95"/>
<reference evidence="2 3" key="1">
    <citation type="submission" date="2019-02" db="EMBL/GenBank/DDBJ databases">
        <title>Deep-cultivation of Planctomycetes and their phenomic and genomic characterization uncovers novel biology.</title>
        <authorList>
            <person name="Wiegand S."/>
            <person name="Jogler M."/>
            <person name="Boedeker C."/>
            <person name="Pinto D."/>
            <person name="Vollmers J."/>
            <person name="Rivas-Marin E."/>
            <person name="Kohn T."/>
            <person name="Peeters S.H."/>
            <person name="Heuer A."/>
            <person name="Rast P."/>
            <person name="Oberbeckmann S."/>
            <person name="Bunk B."/>
            <person name="Jeske O."/>
            <person name="Meyerdierks A."/>
            <person name="Storesund J.E."/>
            <person name="Kallscheuer N."/>
            <person name="Luecker S."/>
            <person name="Lage O.M."/>
            <person name="Pohl T."/>
            <person name="Merkel B.J."/>
            <person name="Hornburger P."/>
            <person name="Mueller R.-W."/>
            <person name="Bruemmer F."/>
            <person name="Labrenz M."/>
            <person name="Spormann A.M."/>
            <person name="Op den Camp H."/>
            <person name="Overmann J."/>
            <person name="Amann R."/>
            <person name="Jetten M.S.M."/>
            <person name="Mascher T."/>
            <person name="Medema M.H."/>
            <person name="Devos D.P."/>
            <person name="Kaster A.-K."/>
            <person name="Ovreas L."/>
            <person name="Rohde M."/>
            <person name="Galperin M.Y."/>
            <person name="Jogler C."/>
        </authorList>
    </citation>
    <scope>NUCLEOTIDE SEQUENCE [LARGE SCALE GENOMIC DNA]</scope>
    <source>
        <strain evidence="2 3">Pan181</strain>
    </source>
</reference>
<evidence type="ECO:0000256" key="1">
    <source>
        <dbReference type="SAM" id="MobiDB-lite"/>
    </source>
</evidence>
<feature type="compositionally biased region" description="Pro residues" evidence="1">
    <location>
        <begin position="98"/>
        <end position="112"/>
    </location>
</feature>
<dbReference type="EMBL" id="CP036278">
    <property type="protein sequence ID" value="QDU55151.1"/>
    <property type="molecule type" value="Genomic_DNA"/>
</dbReference>
<accession>A0A518AK95</accession>
<feature type="region of interest" description="Disordered" evidence="1">
    <location>
        <begin position="93"/>
        <end position="178"/>
    </location>
</feature>
<evidence type="ECO:0000313" key="3">
    <source>
        <dbReference type="Proteomes" id="UP000315750"/>
    </source>
</evidence>
<name>A0A518AK95_9BACT</name>
<gene>
    <name evidence="2" type="ORF">Pan181_13370</name>
</gene>
<keyword evidence="3" id="KW-1185">Reference proteome</keyword>
<sequence length="279" mass="30032">MAAERWSFAVIILPPKLLRLPLVNRWFPPIRTVFSLLALAGLSSFSGCASFDMAGNPSMQSGQPMTAVQSEPGDYGEDPLTSLVRAFDRYVVDDGPPEPRPAAQPRMVPPQPLAMQGIPQLQSKVRQTNAEQLPSAEGEPTRAEEIRGPLSDRKNMPPRPTLGGEPTESDPSATMPEPLAIVDPQTAGESQAMVHPQPTIGPQACDDCMYCECSPCECNASGVPVMVLPSFSGLGCRLPSLPNVSPYFQPPLQSAPPSRFFPVPSRPVFAPRAESWASE</sequence>
<feature type="compositionally biased region" description="Polar residues" evidence="1">
    <location>
        <begin position="119"/>
        <end position="132"/>
    </location>
</feature>
<organism evidence="2 3">
    <name type="scientific">Aeoliella mucimassa</name>
    <dbReference type="NCBI Taxonomy" id="2527972"/>
    <lineage>
        <taxon>Bacteria</taxon>
        <taxon>Pseudomonadati</taxon>
        <taxon>Planctomycetota</taxon>
        <taxon>Planctomycetia</taxon>
        <taxon>Pirellulales</taxon>
        <taxon>Lacipirellulaceae</taxon>
        <taxon>Aeoliella</taxon>
    </lineage>
</organism>
<evidence type="ECO:0000313" key="2">
    <source>
        <dbReference type="EMBL" id="QDU55151.1"/>
    </source>
</evidence>
<feature type="compositionally biased region" description="Polar residues" evidence="1">
    <location>
        <begin position="57"/>
        <end position="69"/>
    </location>
</feature>
<dbReference type="Proteomes" id="UP000315750">
    <property type="component" value="Chromosome"/>
</dbReference>